<evidence type="ECO:0000256" key="1">
    <source>
        <dbReference type="SAM" id="Phobius"/>
    </source>
</evidence>
<keyword evidence="1" id="KW-0812">Transmembrane</keyword>
<name>A0A7X4W4X1_9GAMM</name>
<gene>
    <name evidence="2" type="ORF">GRB96_03630</name>
</gene>
<dbReference type="EMBL" id="WUTT01000001">
    <property type="protein sequence ID" value="NAW33511.1"/>
    <property type="molecule type" value="Genomic_DNA"/>
</dbReference>
<comment type="caution">
    <text evidence="2">The sequence shown here is derived from an EMBL/GenBank/DDBJ whole genome shotgun (WGS) entry which is preliminary data.</text>
</comment>
<keyword evidence="1" id="KW-1133">Transmembrane helix</keyword>
<keyword evidence="1" id="KW-0472">Membrane</keyword>
<accession>A0A7X4W4X1</accession>
<evidence type="ECO:0000313" key="3">
    <source>
        <dbReference type="Proteomes" id="UP000487929"/>
    </source>
</evidence>
<feature type="transmembrane region" description="Helical" evidence="1">
    <location>
        <begin position="5"/>
        <end position="22"/>
    </location>
</feature>
<reference evidence="2 3" key="1">
    <citation type="submission" date="2019-12" db="EMBL/GenBank/DDBJ databases">
        <title>Draft genome sequencing of Halomonas alimentaria DSM 15356.</title>
        <authorList>
            <person name="Pandiyan K."/>
            <person name="Kushwaha P."/>
            <person name="Gowdham M."/>
            <person name="Chakdar H."/>
            <person name="Singh A."/>
            <person name="Kumar M."/>
            <person name="Saxena A.K."/>
        </authorList>
    </citation>
    <scope>NUCLEOTIDE SEQUENCE [LARGE SCALE GENOMIC DNA]</scope>
    <source>
        <strain evidence="2 3">DSM 15356</strain>
    </source>
</reference>
<protein>
    <submittedName>
        <fullName evidence="2">Uncharacterized protein</fullName>
    </submittedName>
</protein>
<proteinExistence type="predicted"/>
<keyword evidence="3" id="KW-1185">Reference proteome</keyword>
<organism evidence="2 3">
    <name type="scientific">Halomonas alimentaria</name>
    <dbReference type="NCBI Taxonomy" id="147248"/>
    <lineage>
        <taxon>Bacteria</taxon>
        <taxon>Pseudomonadati</taxon>
        <taxon>Pseudomonadota</taxon>
        <taxon>Gammaproteobacteria</taxon>
        <taxon>Oceanospirillales</taxon>
        <taxon>Halomonadaceae</taxon>
        <taxon>Halomonas</taxon>
    </lineage>
</organism>
<dbReference type="AlphaFoldDB" id="A0A7X4W4X1"/>
<evidence type="ECO:0000313" key="2">
    <source>
        <dbReference type="EMBL" id="NAW33511.1"/>
    </source>
</evidence>
<feature type="transmembrane region" description="Helical" evidence="1">
    <location>
        <begin position="28"/>
        <end position="45"/>
    </location>
</feature>
<dbReference type="RefSeq" id="WP_161430598.1">
    <property type="nucleotide sequence ID" value="NZ_WUTT01000001.1"/>
</dbReference>
<dbReference type="Proteomes" id="UP000487929">
    <property type="component" value="Unassembled WGS sequence"/>
</dbReference>
<sequence>MSVRLFAWLMIGLGVLLPFVGWQAASPVGFVGPVLVLLGILLLVTRRQRGH</sequence>